<keyword evidence="4 6" id="KW-0745">Spermidine biosynthesis</keyword>
<dbReference type="AlphaFoldDB" id="A0A7X7LV11"/>
<feature type="binding site" evidence="6">
    <location>
        <position position="70"/>
    </location>
    <ligand>
        <name>spermidine</name>
        <dbReference type="ChEBI" id="CHEBI:57834"/>
    </ligand>
</feature>
<comment type="subunit">
    <text evidence="6">Homodimer or homotetramer.</text>
</comment>
<organism evidence="9 10">
    <name type="scientific">Thauera phenolivorans</name>
    <dbReference type="NCBI Taxonomy" id="1792543"/>
    <lineage>
        <taxon>Bacteria</taxon>
        <taxon>Pseudomonadati</taxon>
        <taxon>Pseudomonadota</taxon>
        <taxon>Betaproteobacteria</taxon>
        <taxon>Rhodocyclales</taxon>
        <taxon>Zoogloeaceae</taxon>
        <taxon>Thauera</taxon>
    </lineage>
</organism>
<dbReference type="GO" id="GO:0010487">
    <property type="term" value="F:thermospermine synthase activity"/>
    <property type="evidence" value="ECO:0007669"/>
    <property type="project" value="UniProtKB-ARBA"/>
</dbReference>
<evidence type="ECO:0000313" key="10">
    <source>
        <dbReference type="Proteomes" id="UP000536534"/>
    </source>
</evidence>
<feature type="active site" description="Proton acceptor" evidence="6 7">
    <location>
        <position position="168"/>
    </location>
</feature>
<dbReference type="InterPro" id="IPR001045">
    <property type="entry name" value="Spermi_synthase"/>
</dbReference>
<sequence>MKHRPPPAVEGLILEPLNDDAGLFYRAGRLLERGRSAHQAYEVWDSPQFGRLFRLDGSSMSSERDEFHYHENLVHVPCIAHAGVRRALIVGGGDGGSAEELLKQPAIEHVLIVELDAKVVEIARKYLHAVHHGALDDPRVELRIGDGLRHVMELLPTAGQRFDLIVLDLTEPTGPAEALYAEDFFAGCRALLNPGGALSLHLGAPFFQPERVRTLVHRLRAVFSQVRPYFLYVPLYGTLWGFATAADALDPASLTADEVDLRLLRRGIGALQHYNGSVHCAQFALPNHLRTLLA</sequence>
<gene>
    <name evidence="6 9" type="primary">speE</name>
    <name evidence="9" type="ORF">GX576_04875</name>
</gene>
<comment type="catalytic activity">
    <reaction evidence="6">
        <text>S-adenosyl 3-(methylsulfanyl)propylamine + putrescine = S-methyl-5'-thioadenosine + spermidine + H(+)</text>
        <dbReference type="Rhea" id="RHEA:12721"/>
        <dbReference type="ChEBI" id="CHEBI:15378"/>
        <dbReference type="ChEBI" id="CHEBI:17509"/>
        <dbReference type="ChEBI" id="CHEBI:57443"/>
        <dbReference type="ChEBI" id="CHEBI:57834"/>
        <dbReference type="ChEBI" id="CHEBI:326268"/>
        <dbReference type="EC" id="2.5.1.16"/>
    </reaction>
</comment>
<dbReference type="RefSeq" id="WP_068809673.1">
    <property type="nucleotide sequence ID" value="NZ_MBFM01000006.1"/>
</dbReference>
<dbReference type="InterPro" id="IPR037163">
    <property type="entry name" value="Spermidine_synt_N_sf"/>
</dbReference>
<feature type="binding site" evidence="6">
    <location>
        <position position="94"/>
    </location>
    <ligand>
        <name>spermidine</name>
        <dbReference type="ChEBI" id="CHEBI:57834"/>
    </ligand>
</feature>
<name>A0A7X7LV11_9RHOO</name>
<dbReference type="Proteomes" id="UP000536534">
    <property type="component" value="Unassembled WGS sequence"/>
</dbReference>
<reference evidence="9 10" key="1">
    <citation type="journal article" date="2020" name="Biotechnol. Biofuels">
        <title>New insights from the biogas microbiome by comprehensive genome-resolved metagenomics of nearly 1600 species originating from multiple anaerobic digesters.</title>
        <authorList>
            <person name="Campanaro S."/>
            <person name="Treu L."/>
            <person name="Rodriguez-R L.M."/>
            <person name="Kovalovszki A."/>
            <person name="Ziels R.M."/>
            <person name="Maus I."/>
            <person name="Zhu X."/>
            <person name="Kougias P.G."/>
            <person name="Basile A."/>
            <person name="Luo G."/>
            <person name="Schluter A."/>
            <person name="Konstantinidis K.T."/>
            <person name="Angelidaki I."/>
        </authorList>
    </citation>
    <scope>NUCLEOTIDE SEQUENCE [LARGE SCALE GENOMIC DNA]</scope>
    <source>
        <strain evidence="9">AS06rmzACSIP_256</strain>
    </source>
</reference>
<feature type="binding site" evidence="6">
    <location>
        <position position="175"/>
    </location>
    <ligand>
        <name>S-methyl-5'-thioadenosine</name>
        <dbReference type="ChEBI" id="CHEBI:17509"/>
    </ligand>
</feature>
<dbReference type="InterPro" id="IPR030374">
    <property type="entry name" value="PABS"/>
</dbReference>
<feature type="binding site" evidence="6">
    <location>
        <begin position="146"/>
        <end position="147"/>
    </location>
    <ligand>
        <name>S-methyl-5'-thioadenosine</name>
        <dbReference type="ChEBI" id="CHEBI:17509"/>
    </ligand>
</feature>
<keyword evidence="5 6" id="KW-0620">Polyamine biosynthesis</keyword>
<dbReference type="Gene3D" id="3.40.50.150">
    <property type="entry name" value="Vaccinia Virus protein VP39"/>
    <property type="match status" value="1"/>
</dbReference>
<feature type="binding site" evidence="6">
    <location>
        <position position="39"/>
    </location>
    <ligand>
        <name>S-methyl-5'-thioadenosine</name>
        <dbReference type="ChEBI" id="CHEBI:17509"/>
    </ligand>
</feature>
<keyword evidence="2" id="KW-0963">Cytoplasm</keyword>
<evidence type="ECO:0000313" key="9">
    <source>
        <dbReference type="EMBL" id="NLF53724.1"/>
    </source>
</evidence>
<dbReference type="PANTHER" id="PTHR43317:SF1">
    <property type="entry name" value="THERMOSPERMINE SYNTHASE ACAULIS5"/>
    <property type="match status" value="1"/>
</dbReference>
<dbReference type="EC" id="2.5.1.16" evidence="6"/>
<comment type="pathway">
    <text evidence="6">Amine and polyamine biosynthesis; spermidine biosynthesis; spermidine from putrescine: step 1/1.</text>
</comment>
<dbReference type="PANTHER" id="PTHR43317">
    <property type="entry name" value="THERMOSPERMINE SYNTHASE ACAULIS5"/>
    <property type="match status" value="1"/>
</dbReference>
<evidence type="ECO:0000256" key="3">
    <source>
        <dbReference type="ARBA" id="ARBA00022679"/>
    </source>
</evidence>
<protein>
    <recommendedName>
        <fullName evidence="6">Polyamine aminopropyltransferase</fullName>
    </recommendedName>
    <alternativeName>
        <fullName evidence="6">Putrescine aminopropyltransferase</fullName>
        <shortName evidence="6">PAPT</shortName>
    </alternativeName>
    <alternativeName>
        <fullName evidence="6">Spermidine synthase</fullName>
        <shortName evidence="6">SPDS</shortName>
        <shortName evidence="6">SPDSY</shortName>
        <ecNumber evidence="6">2.5.1.16</ecNumber>
    </alternativeName>
</protein>
<dbReference type="PROSITE" id="PS01330">
    <property type="entry name" value="PABS_1"/>
    <property type="match status" value="1"/>
</dbReference>
<evidence type="ECO:0000256" key="2">
    <source>
        <dbReference type="ARBA" id="ARBA00022490"/>
    </source>
</evidence>
<dbReference type="SUPFAM" id="SSF53335">
    <property type="entry name" value="S-adenosyl-L-methionine-dependent methyltransferases"/>
    <property type="match status" value="1"/>
</dbReference>
<proteinExistence type="inferred from homology"/>
<dbReference type="NCBIfam" id="NF002010">
    <property type="entry name" value="PRK00811.1"/>
    <property type="match status" value="1"/>
</dbReference>
<dbReference type="HAMAP" id="MF_00198">
    <property type="entry name" value="Spermidine_synth"/>
    <property type="match status" value="1"/>
</dbReference>
<dbReference type="Gene3D" id="2.30.140.10">
    <property type="entry name" value="Spermidine synthase, tetramerisation domain"/>
    <property type="match status" value="1"/>
</dbReference>
<dbReference type="OrthoDB" id="9793120at2"/>
<evidence type="ECO:0000256" key="4">
    <source>
        <dbReference type="ARBA" id="ARBA00023066"/>
    </source>
</evidence>
<dbReference type="InterPro" id="IPR029063">
    <property type="entry name" value="SAM-dependent_MTases_sf"/>
</dbReference>
<evidence type="ECO:0000256" key="7">
    <source>
        <dbReference type="PROSITE-ProRule" id="PRU00354"/>
    </source>
</evidence>
<comment type="similarity">
    <text evidence="1 6">Belongs to the spermidine/spermine synthase family.</text>
</comment>
<dbReference type="EMBL" id="JAAYYV010000127">
    <property type="protein sequence ID" value="NLF53724.1"/>
    <property type="molecule type" value="Genomic_DNA"/>
</dbReference>
<dbReference type="GO" id="GO:0004766">
    <property type="term" value="F:spermidine synthase activity"/>
    <property type="evidence" value="ECO:0007669"/>
    <property type="project" value="UniProtKB-UniRule"/>
</dbReference>
<dbReference type="InterPro" id="IPR030373">
    <property type="entry name" value="PABS_CS"/>
</dbReference>
<dbReference type="PROSITE" id="PS51006">
    <property type="entry name" value="PABS_2"/>
    <property type="match status" value="1"/>
</dbReference>
<keyword evidence="3 6" id="KW-0808">Transferase</keyword>
<feature type="domain" description="PABS" evidence="8">
    <location>
        <begin position="10"/>
        <end position="247"/>
    </location>
</feature>
<dbReference type="GO" id="GO:0008295">
    <property type="term" value="P:spermidine biosynthetic process"/>
    <property type="evidence" value="ECO:0007669"/>
    <property type="project" value="UniProtKB-UniRule"/>
</dbReference>
<evidence type="ECO:0000259" key="8">
    <source>
        <dbReference type="PROSITE" id="PS51006"/>
    </source>
</evidence>
<dbReference type="CDD" id="cd02440">
    <property type="entry name" value="AdoMet_MTases"/>
    <property type="match status" value="1"/>
</dbReference>
<comment type="caution">
    <text evidence="6">Lacks conserved residue(s) required for the propagation of feature annotation.</text>
</comment>
<dbReference type="UniPathway" id="UPA00248">
    <property type="reaction ID" value="UER00314"/>
</dbReference>
<dbReference type="Pfam" id="PF01564">
    <property type="entry name" value="Spermine_synth"/>
    <property type="match status" value="1"/>
</dbReference>
<feature type="binding site" evidence="6">
    <location>
        <position position="114"/>
    </location>
    <ligand>
        <name>S-methyl-5'-thioadenosine</name>
        <dbReference type="ChEBI" id="CHEBI:17509"/>
    </ligand>
</feature>
<evidence type="ECO:0000256" key="5">
    <source>
        <dbReference type="ARBA" id="ARBA00023115"/>
    </source>
</evidence>
<evidence type="ECO:0000256" key="1">
    <source>
        <dbReference type="ARBA" id="ARBA00007867"/>
    </source>
</evidence>
<comment type="caution">
    <text evidence="9">The sequence shown here is derived from an EMBL/GenBank/DDBJ whole genome shotgun (WGS) entry which is preliminary data.</text>
</comment>
<evidence type="ECO:0000256" key="6">
    <source>
        <dbReference type="HAMAP-Rule" id="MF_00198"/>
    </source>
</evidence>
<comment type="function">
    <text evidence="6">Catalyzes the irreversible transfer of a propylamine group from the amino donor S-adenosylmethioninamine (decarboxy-AdoMet) to putrescine (1,4-diaminobutane) to yield spermidine.</text>
</comment>
<accession>A0A7X7LV11</accession>